<dbReference type="CDD" id="cd16833">
    <property type="entry name" value="YfiH"/>
    <property type="match status" value="1"/>
</dbReference>
<dbReference type="PANTHER" id="PTHR30616">
    <property type="entry name" value="UNCHARACTERIZED PROTEIN YFIH"/>
    <property type="match status" value="1"/>
</dbReference>
<name>A0A849SMR8_UNCEI</name>
<keyword evidence="4" id="KW-0479">Metal-binding</keyword>
<evidence type="ECO:0000256" key="7">
    <source>
        <dbReference type="ARBA" id="ARBA00048968"/>
    </source>
</evidence>
<accession>A0A849SMR8</accession>
<dbReference type="Gene3D" id="3.60.140.10">
    <property type="entry name" value="CNF1/YfiH-like putative cysteine hydrolases"/>
    <property type="match status" value="1"/>
</dbReference>
<dbReference type="GO" id="GO:0005507">
    <property type="term" value="F:copper ion binding"/>
    <property type="evidence" value="ECO:0007669"/>
    <property type="project" value="TreeGrafter"/>
</dbReference>
<dbReference type="Proteomes" id="UP000580839">
    <property type="component" value="Unassembled WGS sequence"/>
</dbReference>
<evidence type="ECO:0000313" key="10">
    <source>
        <dbReference type="EMBL" id="NOT34107.1"/>
    </source>
</evidence>
<comment type="catalytic activity">
    <reaction evidence="1">
        <text>inosine + phosphate = alpha-D-ribose 1-phosphate + hypoxanthine</text>
        <dbReference type="Rhea" id="RHEA:27646"/>
        <dbReference type="ChEBI" id="CHEBI:17368"/>
        <dbReference type="ChEBI" id="CHEBI:17596"/>
        <dbReference type="ChEBI" id="CHEBI:43474"/>
        <dbReference type="ChEBI" id="CHEBI:57720"/>
        <dbReference type="EC" id="2.4.2.1"/>
    </reaction>
    <physiologicalReaction direction="left-to-right" evidence="1">
        <dbReference type="Rhea" id="RHEA:27647"/>
    </physiologicalReaction>
</comment>
<dbReference type="InterPro" id="IPR038371">
    <property type="entry name" value="Cu_polyphenol_OxRdtase_sf"/>
</dbReference>
<dbReference type="GO" id="GO:0017061">
    <property type="term" value="F:S-methyl-5-thioadenosine phosphorylase activity"/>
    <property type="evidence" value="ECO:0007669"/>
    <property type="project" value="UniProtKB-EC"/>
</dbReference>
<gene>
    <name evidence="10" type="primary">pgeF</name>
    <name evidence="10" type="ORF">HOP12_08050</name>
</gene>
<dbReference type="NCBIfam" id="TIGR00726">
    <property type="entry name" value="peptidoglycan editing factor PgeF"/>
    <property type="match status" value="1"/>
</dbReference>
<keyword evidence="3" id="KW-0808">Transferase</keyword>
<dbReference type="SUPFAM" id="SSF64438">
    <property type="entry name" value="CNF1/YfiH-like putative cysteine hydrolases"/>
    <property type="match status" value="1"/>
</dbReference>
<evidence type="ECO:0000313" key="11">
    <source>
        <dbReference type="Proteomes" id="UP000580839"/>
    </source>
</evidence>
<evidence type="ECO:0000256" key="2">
    <source>
        <dbReference type="ARBA" id="ARBA00007353"/>
    </source>
</evidence>
<comment type="similarity">
    <text evidence="2 9">Belongs to the purine nucleoside phosphorylase YfiH/LACC1 family.</text>
</comment>
<dbReference type="Pfam" id="PF02578">
    <property type="entry name" value="Cu-oxidase_4"/>
    <property type="match status" value="1"/>
</dbReference>
<comment type="catalytic activity">
    <reaction evidence="8">
        <text>S-methyl-5'-thioadenosine + phosphate = 5-(methylsulfanyl)-alpha-D-ribose 1-phosphate + adenine</text>
        <dbReference type="Rhea" id="RHEA:11852"/>
        <dbReference type="ChEBI" id="CHEBI:16708"/>
        <dbReference type="ChEBI" id="CHEBI:17509"/>
        <dbReference type="ChEBI" id="CHEBI:43474"/>
        <dbReference type="ChEBI" id="CHEBI:58533"/>
        <dbReference type="EC" id="2.4.2.28"/>
    </reaction>
    <physiologicalReaction direction="left-to-right" evidence="8">
        <dbReference type="Rhea" id="RHEA:11853"/>
    </physiologicalReaction>
</comment>
<dbReference type="PANTHER" id="PTHR30616:SF3">
    <property type="entry name" value="PURINE NUCLEOSIDE PHOSPHORYLASE"/>
    <property type="match status" value="1"/>
</dbReference>
<reference evidence="10 11" key="1">
    <citation type="submission" date="2020-04" db="EMBL/GenBank/DDBJ databases">
        <title>Metagenomic profiling of ammonia- and methane-oxidizing microorganisms in a Dutch drinking water treatment plant.</title>
        <authorList>
            <person name="Poghosyan L."/>
            <person name="Leucker S."/>
        </authorList>
    </citation>
    <scope>NUCLEOTIDE SEQUENCE [LARGE SCALE GENOMIC DNA]</scope>
    <source>
        <strain evidence="10">S-RSF-IL-03</strain>
    </source>
</reference>
<dbReference type="InterPro" id="IPR011324">
    <property type="entry name" value="Cytotoxic_necrot_fac-like_cat"/>
</dbReference>
<comment type="catalytic activity">
    <reaction evidence="7">
        <text>adenosine + phosphate = alpha-D-ribose 1-phosphate + adenine</text>
        <dbReference type="Rhea" id="RHEA:27642"/>
        <dbReference type="ChEBI" id="CHEBI:16335"/>
        <dbReference type="ChEBI" id="CHEBI:16708"/>
        <dbReference type="ChEBI" id="CHEBI:43474"/>
        <dbReference type="ChEBI" id="CHEBI:57720"/>
        <dbReference type="EC" id="2.4.2.1"/>
    </reaction>
    <physiologicalReaction direction="left-to-right" evidence="7">
        <dbReference type="Rhea" id="RHEA:27643"/>
    </physiologicalReaction>
</comment>
<evidence type="ECO:0000256" key="1">
    <source>
        <dbReference type="ARBA" id="ARBA00000553"/>
    </source>
</evidence>
<evidence type="ECO:0000256" key="8">
    <source>
        <dbReference type="ARBA" id="ARBA00049893"/>
    </source>
</evidence>
<dbReference type="InterPro" id="IPR003730">
    <property type="entry name" value="Cu_polyphenol_OxRdtase"/>
</dbReference>
<comment type="caution">
    <text evidence="10">The sequence shown here is derived from an EMBL/GenBank/DDBJ whole genome shotgun (WGS) entry which is preliminary data.</text>
</comment>
<evidence type="ECO:0000256" key="3">
    <source>
        <dbReference type="ARBA" id="ARBA00022679"/>
    </source>
</evidence>
<dbReference type="AlphaFoldDB" id="A0A849SMR8"/>
<proteinExistence type="inferred from homology"/>
<dbReference type="EMBL" id="JABFRW010000094">
    <property type="protein sequence ID" value="NOT34107.1"/>
    <property type="molecule type" value="Genomic_DNA"/>
</dbReference>
<evidence type="ECO:0000256" key="6">
    <source>
        <dbReference type="ARBA" id="ARBA00047989"/>
    </source>
</evidence>
<organism evidence="10 11">
    <name type="scientific">Eiseniibacteriota bacterium</name>
    <dbReference type="NCBI Taxonomy" id="2212470"/>
    <lineage>
        <taxon>Bacteria</taxon>
        <taxon>Candidatus Eiseniibacteriota</taxon>
    </lineage>
</organism>
<comment type="catalytic activity">
    <reaction evidence="6">
        <text>adenosine + H2O + H(+) = inosine + NH4(+)</text>
        <dbReference type="Rhea" id="RHEA:24408"/>
        <dbReference type="ChEBI" id="CHEBI:15377"/>
        <dbReference type="ChEBI" id="CHEBI:15378"/>
        <dbReference type="ChEBI" id="CHEBI:16335"/>
        <dbReference type="ChEBI" id="CHEBI:17596"/>
        <dbReference type="ChEBI" id="CHEBI:28938"/>
        <dbReference type="EC" id="3.5.4.4"/>
    </reaction>
    <physiologicalReaction direction="left-to-right" evidence="6">
        <dbReference type="Rhea" id="RHEA:24409"/>
    </physiologicalReaction>
</comment>
<protein>
    <recommendedName>
        <fullName evidence="9">Purine nucleoside phosphorylase</fullName>
    </recommendedName>
</protein>
<sequence length="252" mass="26600">MWKLDSDGTPPLWRHLDDPHLARIAFTTRLGGVSPPPYDSLNLGRSTADDASFVAANRTRVLAALDLSIDRLATAGQIHGAVVTRVNSPGLHPDCDALVTTHPGLALAVSGADCLPILFTTHRGVAVAHAGWRGVAAHIPRRALEALCDATGLSAGDVHVHFGPANRPCCYEVGPEVAAHFPAPCVTHRGESLRLDVPGAARLQLEAVGVDPAAIQDVGECTSCSNGRYFSHRRDRGVTGRQWGVVAMATRA</sequence>
<evidence type="ECO:0000256" key="4">
    <source>
        <dbReference type="ARBA" id="ARBA00022723"/>
    </source>
</evidence>
<evidence type="ECO:0000256" key="9">
    <source>
        <dbReference type="RuleBase" id="RU361274"/>
    </source>
</evidence>
<evidence type="ECO:0000256" key="5">
    <source>
        <dbReference type="ARBA" id="ARBA00022833"/>
    </source>
</evidence>
<keyword evidence="5" id="KW-0862">Zinc</keyword>